<evidence type="ECO:0000313" key="4">
    <source>
        <dbReference type="WBParaSite" id="ECPE_0001397201-mRNA-1"/>
    </source>
</evidence>
<comment type="function">
    <text evidence="2">Hydrolase that can specifically remove 'Lys-48'-linked conjugated ubiquitin from proteins. Has exodeubiquitinase activity and has a preference for long polyubiquitin chains. May play a regulatory role at the level of protein turnover.</text>
</comment>
<keyword evidence="2" id="KW-0378">Hydrolase</keyword>
<dbReference type="InterPro" id="IPR007518">
    <property type="entry name" value="MINDY"/>
</dbReference>
<feature type="domain" description="MINDY deubiquitinase" evidence="3">
    <location>
        <begin position="45"/>
        <end position="258"/>
    </location>
</feature>
<dbReference type="PANTHER" id="PTHR18063:SF6">
    <property type="entry name" value="UBIQUITIN CARBOXYL-TERMINAL HYDROLASE"/>
    <property type="match status" value="1"/>
</dbReference>
<name>A0A183B3Z7_9TREM</name>
<keyword evidence="2" id="KW-0645">Protease</keyword>
<dbReference type="EC" id="3.4.19.12" evidence="2"/>
<keyword evidence="2" id="KW-0788">Thiol protease</keyword>
<evidence type="ECO:0000256" key="2">
    <source>
        <dbReference type="RuleBase" id="RU367139"/>
    </source>
</evidence>
<dbReference type="AlphaFoldDB" id="A0A183B3Z7"/>
<dbReference type="GO" id="GO:0005829">
    <property type="term" value="C:cytosol"/>
    <property type="evidence" value="ECO:0007669"/>
    <property type="project" value="TreeGrafter"/>
</dbReference>
<dbReference type="Pfam" id="PF04424">
    <property type="entry name" value="MINDY_DUB"/>
    <property type="match status" value="1"/>
</dbReference>
<dbReference type="GO" id="GO:0036435">
    <property type="term" value="F:K48-linked polyubiquitin modification-dependent protein binding"/>
    <property type="evidence" value="ECO:0007669"/>
    <property type="project" value="UniProtKB-UniRule"/>
</dbReference>
<evidence type="ECO:0000259" key="3">
    <source>
        <dbReference type="Pfam" id="PF04424"/>
    </source>
</evidence>
<dbReference type="GO" id="GO:0016807">
    <property type="term" value="F:cysteine-type carboxypeptidase activity"/>
    <property type="evidence" value="ECO:0007669"/>
    <property type="project" value="TreeGrafter"/>
</dbReference>
<dbReference type="WBParaSite" id="ECPE_0001397201-mRNA-1">
    <property type="protein sequence ID" value="ECPE_0001397201-mRNA-1"/>
    <property type="gene ID" value="ECPE_0001397201"/>
</dbReference>
<comment type="catalytic activity">
    <reaction evidence="2">
        <text>Thiol-dependent hydrolysis of ester, thioester, amide, peptide and isopeptide bonds formed by the C-terminal Gly of ubiquitin (a 76-residue protein attached to proteins as an intracellular targeting signal).</text>
        <dbReference type="EC" id="3.4.19.12"/>
    </reaction>
</comment>
<sequence>LIDGISPFTVIHIICNINPESSKSNRSILYTSVCSQSSSPNEYIYHVKWIRFRGRTTSIITQNENGPCPLIAISNVLLLQNVISLPQNTEVVTGERLITTLTDVLLSKSLKGLDKGQLLNYETTVSDALNLFPSLQTGLDVNVRFTDVSAFEFTSVLGVFDLFGISLYHGWLVDPRDMELASVVGNRTYNQLVEQIIHLKASTNPEDVHKGLLADTFLEQTASQLTYHGLYELADTLNEGQLAVLFRNNHFSTIIKHQVCPHCVCVHTCTLCEIGVEILSHSFLQPITMHFRAPVLVAHLDKRAK</sequence>
<organism evidence="4">
    <name type="scientific">Echinostoma caproni</name>
    <dbReference type="NCBI Taxonomy" id="27848"/>
    <lineage>
        <taxon>Eukaryota</taxon>
        <taxon>Metazoa</taxon>
        <taxon>Spiralia</taxon>
        <taxon>Lophotrochozoa</taxon>
        <taxon>Platyhelminthes</taxon>
        <taxon>Trematoda</taxon>
        <taxon>Digenea</taxon>
        <taxon>Plagiorchiida</taxon>
        <taxon>Echinostomata</taxon>
        <taxon>Echinostomatoidea</taxon>
        <taxon>Echinostomatidae</taxon>
        <taxon>Echinostoma</taxon>
    </lineage>
</organism>
<evidence type="ECO:0000256" key="1">
    <source>
        <dbReference type="ARBA" id="ARBA00006616"/>
    </source>
</evidence>
<accession>A0A183B3Z7</accession>
<comment type="similarity">
    <text evidence="1 2">Belongs to the MINDY deubiquitinase family. FAM63 subfamily.</text>
</comment>
<dbReference type="GO" id="GO:0071108">
    <property type="term" value="P:protein K48-linked deubiquitination"/>
    <property type="evidence" value="ECO:0007669"/>
    <property type="project" value="TreeGrafter"/>
</dbReference>
<dbReference type="GO" id="GO:0071944">
    <property type="term" value="C:cell periphery"/>
    <property type="evidence" value="ECO:0007669"/>
    <property type="project" value="TreeGrafter"/>
</dbReference>
<dbReference type="InterPro" id="IPR033979">
    <property type="entry name" value="MINDY_domain"/>
</dbReference>
<dbReference type="GO" id="GO:0140934">
    <property type="term" value="F:histone deubiquitinase activity"/>
    <property type="evidence" value="ECO:0007669"/>
    <property type="project" value="UniProtKB-UniRule"/>
</dbReference>
<reference evidence="4" key="1">
    <citation type="submission" date="2016-06" db="UniProtKB">
        <authorList>
            <consortium name="WormBaseParasite"/>
        </authorList>
    </citation>
    <scope>IDENTIFICATION</scope>
</reference>
<proteinExistence type="inferred from homology"/>
<dbReference type="GO" id="GO:0004843">
    <property type="term" value="F:cysteine-type deubiquitinase activity"/>
    <property type="evidence" value="ECO:0007669"/>
    <property type="project" value="UniProtKB-UniRule"/>
</dbReference>
<dbReference type="PANTHER" id="PTHR18063">
    <property type="entry name" value="NF-E2 INDUCIBLE PROTEIN"/>
    <property type="match status" value="1"/>
</dbReference>
<dbReference type="GO" id="GO:1990380">
    <property type="term" value="F:K48-linked deubiquitinase activity"/>
    <property type="evidence" value="ECO:0007669"/>
    <property type="project" value="UniProtKB-UniRule"/>
</dbReference>
<protein>
    <recommendedName>
        <fullName evidence="2">Ubiquitin carboxyl-terminal hydrolase</fullName>
        <ecNumber evidence="2">3.4.19.12</ecNumber>
    </recommendedName>
</protein>
<dbReference type="GO" id="GO:0006508">
    <property type="term" value="P:proteolysis"/>
    <property type="evidence" value="ECO:0007669"/>
    <property type="project" value="UniProtKB-KW"/>
</dbReference>
<keyword evidence="2" id="KW-0833">Ubl conjugation pathway</keyword>